<reference evidence="15 16" key="1">
    <citation type="submission" date="2017-07" db="EMBL/GenBank/DDBJ databases">
        <title>Comparative genomic analysis of Mesoplasma florum.</title>
        <authorList>
            <person name="Baby V."/>
            <person name="Lachance J.-C."/>
            <person name="Gagnon J."/>
            <person name="Lucier J.-F."/>
            <person name="Matteau D."/>
            <person name="Knight T.F."/>
            <person name="Rodrigue S."/>
        </authorList>
    </citation>
    <scope>NUCLEOTIDE SEQUENCE [LARGE SCALE GENOMIC DNA]</scope>
    <source>
        <strain evidence="15 16">W12</strain>
    </source>
</reference>
<dbReference type="InterPro" id="IPR036878">
    <property type="entry name" value="Glu_permease_IIB"/>
</dbReference>
<keyword evidence="3" id="KW-1003">Cell membrane</keyword>
<evidence type="ECO:0000313" key="16">
    <source>
        <dbReference type="Proteomes" id="UP000237990"/>
    </source>
</evidence>
<feature type="transmembrane region" description="Helical" evidence="12">
    <location>
        <begin position="342"/>
        <end position="363"/>
    </location>
</feature>
<evidence type="ECO:0000256" key="10">
    <source>
        <dbReference type="ARBA" id="ARBA00023136"/>
    </source>
</evidence>
<dbReference type="Pfam" id="PF00367">
    <property type="entry name" value="PTS_EIIB"/>
    <property type="match status" value="1"/>
</dbReference>
<accession>A0AAD0MNZ4</accession>
<feature type="active site" description="Phosphocysteine intermediate; for EIIB activity" evidence="11">
    <location>
        <position position="31"/>
    </location>
</feature>
<evidence type="ECO:0000256" key="3">
    <source>
        <dbReference type="ARBA" id="ARBA00022475"/>
    </source>
</evidence>
<feature type="transmembrane region" description="Helical" evidence="12">
    <location>
        <begin position="303"/>
        <end position="330"/>
    </location>
</feature>
<keyword evidence="7 12" id="KW-0812">Transmembrane</keyword>
<feature type="domain" description="PTS EIIC type-1" evidence="14">
    <location>
        <begin position="103"/>
        <end position="475"/>
    </location>
</feature>
<organism evidence="15 16">
    <name type="scientific">Mesoplasma florum</name>
    <name type="common">Acholeplasma florum</name>
    <dbReference type="NCBI Taxonomy" id="2151"/>
    <lineage>
        <taxon>Bacteria</taxon>
        <taxon>Bacillati</taxon>
        <taxon>Mycoplasmatota</taxon>
        <taxon>Mollicutes</taxon>
        <taxon>Entomoplasmatales</taxon>
        <taxon>Entomoplasmataceae</taxon>
        <taxon>Mesoplasma</taxon>
    </lineage>
</organism>
<keyword evidence="5" id="KW-0808">Transferase</keyword>
<dbReference type="GO" id="GO:0015771">
    <property type="term" value="P:trehalose transport"/>
    <property type="evidence" value="ECO:0007669"/>
    <property type="project" value="TreeGrafter"/>
</dbReference>
<dbReference type="InterPro" id="IPR001996">
    <property type="entry name" value="PTS_IIB_1"/>
</dbReference>
<comment type="subcellular location">
    <subcellularLocation>
        <location evidence="1">Cell membrane</location>
        <topology evidence="1">Multi-pass membrane protein</topology>
    </subcellularLocation>
</comment>
<protein>
    <submittedName>
        <fullName evidence="15">PTS system sucrose-specific IIB component, PTS system sucrose-specific IIC component, PTS system sucrose-specific IIA component</fullName>
    </submittedName>
</protein>
<dbReference type="GO" id="GO:0090589">
    <property type="term" value="F:protein-phosphocysteine-trehalose phosphotransferase system transporter activity"/>
    <property type="evidence" value="ECO:0007669"/>
    <property type="project" value="TreeGrafter"/>
</dbReference>
<dbReference type="Gene3D" id="3.30.1360.60">
    <property type="entry name" value="Glucose permease domain IIB"/>
    <property type="match status" value="1"/>
</dbReference>
<evidence type="ECO:0000256" key="6">
    <source>
        <dbReference type="ARBA" id="ARBA00022683"/>
    </source>
</evidence>
<dbReference type="InterPro" id="IPR018113">
    <property type="entry name" value="PTrfase_EIIB_Cys"/>
</dbReference>
<feature type="transmembrane region" description="Helical" evidence="12">
    <location>
        <begin position="229"/>
        <end position="247"/>
    </location>
</feature>
<dbReference type="PANTHER" id="PTHR30175:SF1">
    <property type="entry name" value="PTS SYSTEM ARBUTIN-, CELLOBIOSE-, AND SALICIN-SPECIFIC EIIBC COMPONENT-RELATED"/>
    <property type="match status" value="1"/>
</dbReference>
<dbReference type="GO" id="GO:0016301">
    <property type="term" value="F:kinase activity"/>
    <property type="evidence" value="ECO:0007669"/>
    <property type="project" value="UniProtKB-KW"/>
</dbReference>
<dbReference type="Proteomes" id="UP000237990">
    <property type="component" value="Chromosome"/>
</dbReference>
<feature type="transmembrane region" description="Helical" evidence="12">
    <location>
        <begin position="104"/>
        <end position="132"/>
    </location>
</feature>
<feature type="transmembrane region" description="Helical" evidence="12">
    <location>
        <begin position="152"/>
        <end position="174"/>
    </location>
</feature>
<dbReference type="GO" id="GO:0005886">
    <property type="term" value="C:plasma membrane"/>
    <property type="evidence" value="ECO:0007669"/>
    <property type="project" value="UniProtKB-SubCell"/>
</dbReference>
<dbReference type="AlphaFoldDB" id="A0AAD0MNZ4"/>
<feature type="transmembrane region" description="Helical" evidence="12">
    <location>
        <begin position="440"/>
        <end position="465"/>
    </location>
</feature>
<dbReference type="InterPro" id="IPR013013">
    <property type="entry name" value="PTS_EIIC_1"/>
</dbReference>
<keyword evidence="10 12" id="KW-0472">Membrane</keyword>
<name>A0AAD0MNZ4_MESFO</name>
<dbReference type="GO" id="GO:0009401">
    <property type="term" value="P:phosphoenolpyruvate-dependent sugar phosphotransferase system"/>
    <property type="evidence" value="ECO:0007669"/>
    <property type="project" value="UniProtKB-KW"/>
</dbReference>
<feature type="transmembrane region" description="Helical" evidence="12">
    <location>
        <begin position="267"/>
        <end position="291"/>
    </location>
</feature>
<dbReference type="SUPFAM" id="SSF55604">
    <property type="entry name" value="Glucose permease domain IIB"/>
    <property type="match status" value="1"/>
</dbReference>
<evidence type="ECO:0000256" key="5">
    <source>
        <dbReference type="ARBA" id="ARBA00022679"/>
    </source>
</evidence>
<evidence type="ECO:0000256" key="4">
    <source>
        <dbReference type="ARBA" id="ARBA00022597"/>
    </source>
</evidence>
<evidence type="ECO:0000256" key="11">
    <source>
        <dbReference type="PROSITE-ProRule" id="PRU00421"/>
    </source>
</evidence>
<evidence type="ECO:0000259" key="13">
    <source>
        <dbReference type="PROSITE" id="PS51098"/>
    </source>
</evidence>
<dbReference type="PROSITE" id="PS01035">
    <property type="entry name" value="PTS_EIIB_TYPE_1_CYS"/>
    <property type="match status" value="1"/>
</dbReference>
<keyword evidence="6" id="KW-0598">Phosphotransferase system</keyword>
<evidence type="ECO:0000259" key="14">
    <source>
        <dbReference type="PROSITE" id="PS51103"/>
    </source>
</evidence>
<evidence type="ECO:0000256" key="1">
    <source>
        <dbReference type="ARBA" id="ARBA00004651"/>
    </source>
</evidence>
<keyword evidence="4" id="KW-0762">Sugar transport</keyword>
<sequence length="597" mass="66110">MKKNKKDWKKVSQEIYDLVGTNSNFESHYNCVTRMRFKIINKELVKEEKIKSISEVKGVVWNGDEIQIVIGADVGKVKQSIDFIIKNKFGKSANTKMSKKITQFMTGVLTPAWPVIMATGMIAGFQSLFVQFGWIQNPTSDLPVSQLDFFSFYMYISARIGLELLGVIFCYNVVNYLGGNPIMGIYLGLALTSRYFLGPGFGPEAGIMQHDGKGFVLFKLFGNNVYIKGYESSLLPMIFGGIFIYWFDKQVQKIIPGAVDIVFRPAIVFFVSFATTLFIIGPIAGLIEQLLGQMVIGVGKIPFGIGVGIVAMIWQFLVVTGTHIAVANVVKLPIMNGTGSSALAAMFGIAILAQFGGLIGVAIKTCDSKTRQGAIAAMPSICFGISEPAIYGTNLPKIKPFFAGCFAAFFGGCLSGILKLDADVIGGGGFLQALWFTDSILEMALYIVVLLFTISLATIFTILVYSEQRTPSKEIKKAFKKLNIKDKNLEFNIKELDLENKKLVNLLVSMNKKKNLDNAIENENNKQVIISKIKEENKNKLNEIIKYLKIEDSSKINLLSNSLNSNLIILNIEEPIADSFEKENKFLMKIKSKIKNK</sequence>
<keyword evidence="2" id="KW-0813">Transport</keyword>
<dbReference type="PANTHER" id="PTHR30175">
    <property type="entry name" value="PHOSPHOTRANSFERASE SYSTEM TRANSPORT PROTEIN"/>
    <property type="match status" value="1"/>
</dbReference>
<dbReference type="GO" id="GO:0008982">
    <property type="term" value="F:protein-N(PI)-phosphohistidine-sugar phosphotransferase activity"/>
    <property type="evidence" value="ECO:0007669"/>
    <property type="project" value="InterPro"/>
</dbReference>
<dbReference type="RefSeq" id="WP_023025685.1">
    <property type="nucleotide sequence ID" value="NZ_CP022432.1"/>
</dbReference>
<evidence type="ECO:0000256" key="9">
    <source>
        <dbReference type="ARBA" id="ARBA00022989"/>
    </source>
</evidence>
<evidence type="ECO:0000256" key="7">
    <source>
        <dbReference type="ARBA" id="ARBA00022692"/>
    </source>
</evidence>
<evidence type="ECO:0000256" key="8">
    <source>
        <dbReference type="ARBA" id="ARBA00022777"/>
    </source>
</evidence>
<feature type="transmembrane region" description="Helical" evidence="12">
    <location>
        <begin position="401"/>
        <end position="420"/>
    </location>
</feature>
<dbReference type="PROSITE" id="PS51103">
    <property type="entry name" value="PTS_EIIC_TYPE_1"/>
    <property type="match status" value="1"/>
</dbReference>
<dbReference type="InterPro" id="IPR003352">
    <property type="entry name" value="PTS_EIIC"/>
</dbReference>
<dbReference type="Pfam" id="PF02378">
    <property type="entry name" value="PTS_EIIC"/>
    <property type="match status" value="1"/>
</dbReference>
<keyword evidence="8" id="KW-0418">Kinase</keyword>
<gene>
    <name evidence="15" type="ORF">MflW12_3190</name>
</gene>
<proteinExistence type="predicted"/>
<dbReference type="PROSITE" id="PS51098">
    <property type="entry name" value="PTS_EIIB_TYPE_1"/>
    <property type="match status" value="1"/>
</dbReference>
<dbReference type="InterPro" id="IPR050558">
    <property type="entry name" value="PTS_Sugar-Specific_Components"/>
</dbReference>
<evidence type="ECO:0000256" key="12">
    <source>
        <dbReference type="SAM" id="Phobius"/>
    </source>
</evidence>
<dbReference type="EMBL" id="CP022432">
    <property type="protein sequence ID" value="AVN65724.1"/>
    <property type="molecule type" value="Genomic_DNA"/>
</dbReference>
<feature type="domain" description="PTS EIIB type-1" evidence="13">
    <location>
        <begin position="9"/>
        <end position="91"/>
    </location>
</feature>
<evidence type="ECO:0000256" key="2">
    <source>
        <dbReference type="ARBA" id="ARBA00022448"/>
    </source>
</evidence>
<evidence type="ECO:0000313" key="15">
    <source>
        <dbReference type="EMBL" id="AVN65724.1"/>
    </source>
</evidence>
<keyword evidence="9 12" id="KW-1133">Transmembrane helix</keyword>